<proteinExistence type="predicted"/>
<gene>
    <name evidence="1" type="ORF">SH601_01285</name>
</gene>
<comment type="caution">
    <text evidence="1">The sequence shown here is derived from an EMBL/GenBank/DDBJ whole genome shotgun (WGS) entry which is preliminary data.</text>
</comment>
<reference evidence="1" key="1">
    <citation type="submission" date="2023-11" db="EMBL/GenBank/DDBJ databases">
        <title>Gracilibacillus pellucida a moderately halophilic bacterium isolated from saline soil in Xinjiang province.</title>
        <authorList>
            <person name="Zhang Z."/>
            <person name="Tan F."/>
            <person name="Wang Y."/>
            <person name="Xia M."/>
        </authorList>
    </citation>
    <scope>NUCLEOTIDE SEQUENCE</scope>
    <source>
        <strain evidence="1">S3-1-1</strain>
    </source>
</reference>
<dbReference type="Proteomes" id="UP001277972">
    <property type="component" value="Unassembled WGS sequence"/>
</dbReference>
<dbReference type="EMBL" id="JAWZSR010000001">
    <property type="protein sequence ID" value="MDX8044607.1"/>
    <property type="molecule type" value="Genomic_DNA"/>
</dbReference>
<keyword evidence="2" id="KW-1185">Reference proteome</keyword>
<evidence type="ECO:0000313" key="1">
    <source>
        <dbReference type="EMBL" id="MDX8044607.1"/>
    </source>
</evidence>
<keyword evidence="1" id="KW-0808">Transferase</keyword>
<evidence type="ECO:0000313" key="2">
    <source>
        <dbReference type="Proteomes" id="UP001277972"/>
    </source>
</evidence>
<name>A0ACC6M1K2_9BACI</name>
<organism evidence="1 2">
    <name type="scientific">Gracilibacillus pellucidus</name>
    <dbReference type="NCBI Taxonomy" id="3095368"/>
    <lineage>
        <taxon>Bacteria</taxon>
        <taxon>Bacillati</taxon>
        <taxon>Bacillota</taxon>
        <taxon>Bacilli</taxon>
        <taxon>Bacillales</taxon>
        <taxon>Bacillaceae</taxon>
        <taxon>Gracilibacillus</taxon>
    </lineage>
</organism>
<sequence>MTDTVTVLHIASFHGNIGDNANHNGFRRKLKQILTADIQLDELEIREFYQSWAMRDFNSKEFIDMCNQYDLVVIGGGNFFELKWDYSVTGTTINLSEDTLKQIDTPIFFNGLGCDIAKGSSQQTIEKFEHFMDLLTKSSKYLVSVRNDGSMKTLQKLYGDKYQNSIHKVADGAFFMEANRTNFPEINPEYRVIGVNVVSDMKDIRFNEVDEDDIGYIDFVKELGKYLTDFLVENPTYQLVLFPHIYSDLRAIDDVLNRIDDKVRRKRVTVAPYLTGEGAETYIFSLYQQCELILGMRFHSNVCSIAQNIPTIGLNSYKKIHDLYSELNLVDRVIDVNKKDFAKLLNAQVNDTLANKHKIIEQYRQVNHKIQKETDEFYAIVKEWAQSNKIIRCSFSYE</sequence>
<accession>A0ACC6M1K2</accession>
<protein>
    <submittedName>
        <fullName evidence="1">Polysaccharide pyruvyl transferase family protein</fullName>
    </submittedName>
</protein>